<accession>A0A645FE16</accession>
<evidence type="ECO:0000313" key="1">
    <source>
        <dbReference type="EMBL" id="MPN10633.1"/>
    </source>
</evidence>
<reference evidence="1" key="1">
    <citation type="submission" date="2019-08" db="EMBL/GenBank/DDBJ databases">
        <authorList>
            <person name="Kucharzyk K."/>
            <person name="Murdoch R.W."/>
            <person name="Higgins S."/>
            <person name="Loffler F."/>
        </authorList>
    </citation>
    <scope>NUCLEOTIDE SEQUENCE</scope>
</reference>
<dbReference type="Gene3D" id="3.20.20.80">
    <property type="entry name" value="Glycosidases"/>
    <property type="match status" value="1"/>
</dbReference>
<comment type="caution">
    <text evidence="1">The sequence shown here is derived from an EMBL/GenBank/DDBJ whole genome shotgun (WGS) entry which is preliminary data.</text>
</comment>
<dbReference type="AlphaFoldDB" id="A0A645FE16"/>
<organism evidence="1">
    <name type="scientific">bioreactor metagenome</name>
    <dbReference type="NCBI Taxonomy" id="1076179"/>
    <lineage>
        <taxon>unclassified sequences</taxon>
        <taxon>metagenomes</taxon>
        <taxon>ecological metagenomes</taxon>
    </lineage>
</organism>
<sequence length="39" mass="4438">MDNENMGVGFLDICDRPYPEMVNAARDVAKEMYTLRSGK</sequence>
<protein>
    <submittedName>
        <fullName evidence="1">Uncharacterized protein</fullName>
    </submittedName>
</protein>
<dbReference type="EMBL" id="VSSQ01056801">
    <property type="protein sequence ID" value="MPN10633.1"/>
    <property type="molecule type" value="Genomic_DNA"/>
</dbReference>
<gene>
    <name evidence="1" type="ORF">SDC9_157928</name>
</gene>
<proteinExistence type="predicted"/>
<name>A0A645FE16_9ZZZZ</name>